<dbReference type="Gene3D" id="1.10.510.10">
    <property type="entry name" value="Transferase(Phosphotransferase) domain 1"/>
    <property type="match status" value="1"/>
</dbReference>
<dbReference type="PROSITE" id="PS50011">
    <property type="entry name" value="PROTEIN_KINASE_DOM"/>
    <property type="match status" value="1"/>
</dbReference>
<keyword evidence="10" id="KW-0418">Kinase</keyword>
<evidence type="ECO:0000256" key="8">
    <source>
        <dbReference type="ARBA" id="ARBA00022737"/>
    </source>
</evidence>
<evidence type="ECO:0000259" key="20">
    <source>
        <dbReference type="PROSITE" id="PS50011"/>
    </source>
</evidence>
<keyword evidence="12 18" id="KW-1133">Transmembrane helix</keyword>
<dbReference type="Pfam" id="PF07714">
    <property type="entry name" value="PK_Tyr_Ser-Thr"/>
    <property type="match status" value="1"/>
</dbReference>
<dbReference type="FunFam" id="1.10.510.10:FF:000146">
    <property type="entry name" value="LRR receptor-like serine/threonine-protein kinase IOS1"/>
    <property type="match status" value="1"/>
</dbReference>
<evidence type="ECO:0000256" key="2">
    <source>
        <dbReference type="ARBA" id="ARBA00012513"/>
    </source>
</evidence>
<keyword evidence="4" id="KW-0597">Phosphoprotein</keyword>
<comment type="subcellular location">
    <subcellularLocation>
        <location evidence="1">Membrane</location>
        <topology evidence="1">Single-pass membrane protein</topology>
    </subcellularLocation>
</comment>
<dbReference type="InterPro" id="IPR000719">
    <property type="entry name" value="Prot_kinase_dom"/>
</dbReference>
<dbReference type="CDD" id="cd14066">
    <property type="entry name" value="STKc_IRAK"/>
    <property type="match status" value="1"/>
</dbReference>
<evidence type="ECO:0000256" key="18">
    <source>
        <dbReference type="SAM" id="Phobius"/>
    </source>
</evidence>
<evidence type="ECO:0000256" key="13">
    <source>
        <dbReference type="ARBA" id="ARBA00023136"/>
    </source>
</evidence>
<sequence length="935" mass="104468">MDLHWCFFYVFLFLSYPQLTSCDQDGFWSISCGGVTNFVDSSNISWVPDSGYITKGNTTTVNLNSSATSSTSLRFFPDSGTRKCYKLPMNYKSSSSLILIRANFVYRNYDGLQQPPLFYVSLGTAIAANINLTVKDPWIEEFIWQPDNREILLLCLNSVPNGGYPVISSIEIRPLPQGGYYSGMEDFANKLLRKHYRINCGYTNSSIRYPLDQYDRIWDPDQDFSPSHISTGFKTLGTFNTWGLNEKPPQPVLQTGRVLARREGLSYNFALENIGDYYLVLYFAGILPVSPTFDVLINGEVVQSNYRVESWQVGSLYFLRKGIKSLNITFKDISFYPLVNAIEVYEIVNIPPESSTTVVSALQVIQQSTGLDLEWEDDPCSPAPWEHIQCEGSSVTSLQLSDIYLRSISPTFSDLFDLKTLDLHNTSLTGEIENLGSLKSLENLNLSFNKLTSFGTDLDGLISLQILDLKNNSLKGSVPESLGDMKNLQLLVLENNQLKGILPKALNKDSLEIRPTQATWLPNHPFCLETRLYTKVLCRTSGNLCLSFSKSKCYDATANASIDAPKVSVFDKKKQNLHSHLVVVLAAAGGVLLVLIIGFILVFLYIRRNKNTAESKHKESLQADLQMMNCNAAKAFSYREIKVATRNFKQALGRGSFGSVYLGKLPDGKLTAVKVRFDKTRLGSDSFINEVTLLSSIRHQNLVSLEGYCNESKQQILVYEYLPGGSLTENLYGTNSKRITLSWARRLKIAIDAAKGLDYLHNRSEPRIIHRDVKSSNILLDGDLNAKVCDFGLSKQVTQADASHVTTMVKGTAGYLDPEYYTTQQLTEKSDVYSFGVVLLELICGRAPLRRTGSPDSFNLVLWARPYLQAGAFEIVDESLQGTYDEESMRKAASIASRSVDRDVSQRPNISEVVAVLKESYSIQLSYLATVGLPT</sequence>
<proteinExistence type="predicted"/>
<keyword evidence="14" id="KW-0675">Receptor</keyword>
<dbReference type="InterPro" id="IPR017441">
    <property type="entry name" value="Protein_kinase_ATP_BS"/>
</dbReference>
<dbReference type="Gene3D" id="3.80.10.10">
    <property type="entry name" value="Ribonuclease Inhibitor"/>
    <property type="match status" value="1"/>
</dbReference>
<feature type="signal peptide" evidence="19">
    <location>
        <begin position="1"/>
        <end position="22"/>
    </location>
</feature>
<dbReference type="InterPro" id="IPR024788">
    <property type="entry name" value="Malectin-like_Carb-bd_dom"/>
</dbReference>
<dbReference type="InterPro" id="IPR001611">
    <property type="entry name" value="Leu-rich_rpt"/>
</dbReference>
<feature type="transmembrane region" description="Helical" evidence="18">
    <location>
        <begin position="581"/>
        <end position="606"/>
    </location>
</feature>
<keyword evidence="9 17" id="KW-0547">Nucleotide-binding</keyword>
<dbReference type="CDD" id="cd12087">
    <property type="entry name" value="TM_EGFR-like"/>
    <property type="match status" value="1"/>
</dbReference>
<evidence type="ECO:0000256" key="16">
    <source>
        <dbReference type="ARBA" id="ARBA00048679"/>
    </source>
</evidence>
<dbReference type="Pfam" id="PF12819">
    <property type="entry name" value="Malectin_like"/>
    <property type="match status" value="1"/>
</dbReference>
<accession>A0AAP0GQE1</accession>
<dbReference type="PANTHER" id="PTHR45631">
    <property type="entry name" value="OS07G0107800 PROTEIN-RELATED"/>
    <property type="match status" value="1"/>
</dbReference>
<evidence type="ECO:0000256" key="10">
    <source>
        <dbReference type="ARBA" id="ARBA00022777"/>
    </source>
</evidence>
<dbReference type="PROSITE" id="PS00107">
    <property type="entry name" value="PROTEIN_KINASE_ATP"/>
    <property type="match status" value="1"/>
</dbReference>
<keyword evidence="3" id="KW-0723">Serine/threonine-protein kinase</keyword>
<comment type="caution">
    <text evidence="21">The sequence shown here is derived from an EMBL/GenBank/DDBJ whole genome shotgun (WGS) entry which is preliminary data.</text>
</comment>
<dbReference type="InterPro" id="IPR008271">
    <property type="entry name" value="Ser/Thr_kinase_AS"/>
</dbReference>
<dbReference type="GO" id="GO:0004674">
    <property type="term" value="F:protein serine/threonine kinase activity"/>
    <property type="evidence" value="ECO:0007669"/>
    <property type="project" value="UniProtKB-KW"/>
</dbReference>
<dbReference type="Pfam" id="PF13855">
    <property type="entry name" value="LRR_8"/>
    <property type="match status" value="1"/>
</dbReference>
<evidence type="ECO:0000256" key="6">
    <source>
        <dbReference type="ARBA" id="ARBA00022679"/>
    </source>
</evidence>
<dbReference type="AlphaFoldDB" id="A0AAP0GQE1"/>
<evidence type="ECO:0000256" key="1">
    <source>
        <dbReference type="ARBA" id="ARBA00004167"/>
    </source>
</evidence>
<dbReference type="GO" id="GO:0005524">
    <property type="term" value="F:ATP binding"/>
    <property type="evidence" value="ECO:0007669"/>
    <property type="project" value="UniProtKB-UniRule"/>
</dbReference>
<comment type="catalytic activity">
    <reaction evidence="16">
        <text>L-seryl-[protein] + ATP = O-phospho-L-seryl-[protein] + ADP + H(+)</text>
        <dbReference type="Rhea" id="RHEA:17989"/>
        <dbReference type="Rhea" id="RHEA-COMP:9863"/>
        <dbReference type="Rhea" id="RHEA-COMP:11604"/>
        <dbReference type="ChEBI" id="CHEBI:15378"/>
        <dbReference type="ChEBI" id="CHEBI:29999"/>
        <dbReference type="ChEBI" id="CHEBI:30616"/>
        <dbReference type="ChEBI" id="CHEBI:83421"/>
        <dbReference type="ChEBI" id="CHEBI:456216"/>
        <dbReference type="EC" id="2.7.11.1"/>
    </reaction>
</comment>
<dbReference type="Gene3D" id="2.60.120.430">
    <property type="entry name" value="Galactose-binding lectin"/>
    <property type="match status" value="1"/>
</dbReference>
<keyword evidence="19" id="KW-0732">Signal</keyword>
<keyword evidence="11 17" id="KW-0067">ATP-binding</keyword>
<feature type="binding site" evidence="17">
    <location>
        <position position="674"/>
    </location>
    <ligand>
        <name>ATP</name>
        <dbReference type="ChEBI" id="CHEBI:30616"/>
    </ligand>
</feature>
<reference evidence="21 22" key="1">
    <citation type="submission" date="2024-04" db="EMBL/GenBank/DDBJ databases">
        <title>The reference genome of an endangered Asteraceae, Deinandra increscens subsp. villosa, native to the Central Coast of California.</title>
        <authorList>
            <person name="Guilliams M."/>
            <person name="Hasenstab-Lehman K."/>
            <person name="Meyer R."/>
            <person name="Mcevoy S."/>
        </authorList>
    </citation>
    <scope>NUCLEOTIDE SEQUENCE [LARGE SCALE GENOMIC DNA]</scope>
    <source>
        <tissue evidence="21">Leaf</tissue>
    </source>
</reference>
<keyword evidence="13 18" id="KW-0472">Membrane</keyword>
<evidence type="ECO:0000256" key="14">
    <source>
        <dbReference type="ARBA" id="ARBA00023170"/>
    </source>
</evidence>
<dbReference type="Proteomes" id="UP001408789">
    <property type="component" value="Unassembled WGS sequence"/>
</dbReference>
<dbReference type="InterPro" id="IPR011009">
    <property type="entry name" value="Kinase-like_dom_sf"/>
</dbReference>
<evidence type="ECO:0000256" key="19">
    <source>
        <dbReference type="SAM" id="SignalP"/>
    </source>
</evidence>
<evidence type="ECO:0000313" key="22">
    <source>
        <dbReference type="Proteomes" id="UP001408789"/>
    </source>
</evidence>
<dbReference type="PANTHER" id="PTHR45631:SF21">
    <property type="entry name" value="PROTEIN KINASE DOMAIN-CONTAINING PROTEIN"/>
    <property type="match status" value="1"/>
</dbReference>
<dbReference type="SMART" id="SM00220">
    <property type="entry name" value="S_TKc"/>
    <property type="match status" value="1"/>
</dbReference>
<keyword evidence="7 18" id="KW-0812">Transmembrane</keyword>
<name>A0AAP0GQE1_9ASTR</name>
<dbReference type="Gene3D" id="3.30.200.20">
    <property type="entry name" value="Phosphorylase Kinase, domain 1"/>
    <property type="match status" value="1"/>
</dbReference>
<dbReference type="PROSITE" id="PS51450">
    <property type="entry name" value="LRR"/>
    <property type="match status" value="1"/>
</dbReference>
<evidence type="ECO:0000256" key="11">
    <source>
        <dbReference type="ARBA" id="ARBA00022840"/>
    </source>
</evidence>
<keyword evidence="8" id="KW-0677">Repeat</keyword>
<dbReference type="SUPFAM" id="SSF52058">
    <property type="entry name" value="L domain-like"/>
    <property type="match status" value="1"/>
</dbReference>
<evidence type="ECO:0000256" key="4">
    <source>
        <dbReference type="ARBA" id="ARBA00022553"/>
    </source>
</evidence>
<dbReference type="GO" id="GO:0016020">
    <property type="term" value="C:membrane"/>
    <property type="evidence" value="ECO:0007669"/>
    <property type="project" value="UniProtKB-SubCell"/>
</dbReference>
<protein>
    <recommendedName>
        <fullName evidence="2">non-specific serine/threonine protein kinase</fullName>
        <ecNumber evidence="2">2.7.11.1</ecNumber>
    </recommendedName>
</protein>
<evidence type="ECO:0000256" key="5">
    <source>
        <dbReference type="ARBA" id="ARBA00022614"/>
    </source>
</evidence>
<feature type="chain" id="PRO_5043024515" description="non-specific serine/threonine protein kinase" evidence="19">
    <location>
        <begin position="23"/>
        <end position="935"/>
    </location>
</feature>
<dbReference type="EC" id="2.7.11.1" evidence="2"/>
<evidence type="ECO:0000256" key="7">
    <source>
        <dbReference type="ARBA" id="ARBA00022692"/>
    </source>
</evidence>
<dbReference type="FunFam" id="3.80.10.10:FF:000383">
    <property type="entry name" value="Leucine-rich repeat receptor protein kinase EMS1"/>
    <property type="match status" value="1"/>
</dbReference>
<dbReference type="FunFam" id="3.30.200.20:FF:000178">
    <property type="entry name" value="serine/threonine-protein kinase PBS1-like"/>
    <property type="match status" value="1"/>
</dbReference>
<organism evidence="21 22">
    <name type="scientific">Deinandra increscens subsp. villosa</name>
    <dbReference type="NCBI Taxonomy" id="3103831"/>
    <lineage>
        <taxon>Eukaryota</taxon>
        <taxon>Viridiplantae</taxon>
        <taxon>Streptophyta</taxon>
        <taxon>Embryophyta</taxon>
        <taxon>Tracheophyta</taxon>
        <taxon>Spermatophyta</taxon>
        <taxon>Magnoliopsida</taxon>
        <taxon>eudicotyledons</taxon>
        <taxon>Gunneridae</taxon>
        <taxon>Pentapetalae</taxon>
        <taxon>asterids</taxon>
        <taxon>campanulids</taxon>
        <taxon>Asterales</taxon>
        <taxon>Asteraceae</taxon>
        <taxon>Asteroideae</taxon>
        <taxon>Heliantheae alliance</taxon>
        <taxon>Madieae</taxon>
        <taxon>Madiinae</taxon>
        <taxon>Deinandra</taxon>
    </lineage>
</organism>
<evidence type="ECO:0000256" key="12">
    <source>
        <dbReference type="ARBA" id="ARBA00022989"/>
    </source>
</evidence>
<dbReference type="GO" id="GO:0006952">
    <property type="term" value="P:defense response"/>
    <property type="evidence" value="ECO:0007669"/>
    <property type="project" value="UniProtKB-ARBA"/>
</dbReference>
<evidence type="ECO:0000313" key="21">
    <source>
        <dbReference type="EMBL" id="KAK9055650.1"/>
    </source>
</evidence>
<gene>
    <name evidence="21" type="ORF">SSX86_026735</name>
</gene>
<dbReference type="PROSITE" id="PS00108">
    <property type="entry name" value="PROTEIN_KINASE_ST"/>
    <property type="match status" value="1"/>
</dbReference>
<comment type="catalytic activity">
    <reaction evidence="15">
        <text>L-threonyl-[protein] + ATP = O-phospho-L-threonyl-[protein] + ADP + H(+)</text>
        <dbReference type="Rhea" id="RHEA:46608"/>
        <dbReference type="Rhea" id="RHEA-COMP:11060"/>
        <dbReference type="Rhea" id="RHEA-COMP:11605"/>
        <dbReference type="ChEBI" id="CHEBI:15378"/>
        <dbReference type="ChEBI" id="CHEBI:30013"/>
        <dbReference type="ChEBI" id="CHEBI:30616"/>
        <dbReference type="ChEBI" id="CHEBI:61977"/>
        <dbReference type="ChEBI" id="CHEBI:456216"/>
        <dbReference type="EC" id="2.7.11.1"/>
    </reaction>
</comment>
<dbReference type="EMBL" id="JBCNJP010000025">
    <property type="protein sequence ID" value="KAK9055650.1"/>
    <property type="molecule type" value="Genomic_DNA"/>
</dbReference>
<dbReference type="GO" id="GO:0051707">
    <property type="term" value="P:response to other organism"/>
    <property type="evidence" value="ECO:0007669"/>
    <property type="project" value="UniProtKB-ARBA"/>
</dbReference>
<dbReference type="SMART" id="SM00369">
    <property type="entry name" value="LRR_TYP"/>
    <property type="match status" value="3"/>
</dbReference>
<keyword evidence="5" id="KW-0433">Leucine-rich repeat</keyword>
<evidence type="ECO:0000256" key="3">
    <source>
        <dbReference type="ARBA" id="ARBA00022527"/>
    </source>
</evidence>
<dbReference type="InterPro" id="IPR003591">
    <property type="entry name" value="Leu-rich_rpt_typical-subtyp"/>
</dbReference>
<evidence type="ECO:0000256" key="17">
    <source>
        <dbReference type="PROSITE-ProRule" id="PRU10141"/>
    </source>
</evidence>
<dbReference type="SUPFAM" id="SSF56112">
    <property type="entry name" value="Protein kinase-like (PK-like)"/>
    <property type="match status" value="1"/>
</dbReference>
<keyword evidence="6" id="KW-0808">Transferase</keyword>
<keyword evidence="22" id="KW-1185">Reference proteome</keyword>
<evidence type="ECO:0000256" key="15">
    <source>
        <dbReference type="ARBA" id="ARBA00047899"/>
    </source>
</evidence>
<dbReference type="InterPro" id="IPR032675">
    <property type="entry name" value="LRR_dom_sf"/>
</dbReference>
<feature type="domain" description="Protein kinase" evidence="20">
    <location>
        <begin position="646"/>
        <end position="928"/>
    </location>
</feature>
<evidence type="ECO:0000256" key="9">
    <source>
        <dbReference type="ARBA" id="ARBA00022741"/>
    </source>
</evidence>
<dbReference type="InterPro" id="IPR001245">
    <property type="entry name" value="Ser-Thr/Tyr_kinase_cat_dom"/>
</dbReference>